<organism evidence="5">
    <name type="scientific">Nippostrongylus brasiliensis</name>
    <name type="common">Rat hookworm</name>
    <dbReference type="NCBI Taxonomy" id="27835"/>
    <lineage>
        <taxon>Eukaryota</taxon>
        <taxon>Metazoa</taxon>
        <taxon>Ecdysozoa</taxon>
        <taxon>Nematoda</taxon>
        <taxon>Chromadorea</taxon>
        <taxon>Rhabditida</taxon>
        <taxon>Rhabditina</taxon>
        <taxon>Rhabditomorpha</taxon>
        <taxon>Strongyloidea</taxon>
        <taxon>Heligmosomidae</taxon>
        <taxon>Nippostrongylus</taxon>
    </lineage>
</organism>
<dbReference type="AlphaFoldDB" id="A0A0N4XW31"/>
<dbReference type="EMBL" id="UYSL01019855">
    <property type="protein sequence ID" value="VDL70651.1"/>
    <property type="molecule type" value="Genomic_DNA"/>
</dbReference>
<evidence type="ECO:0000313" key="5">
    <source>
        <dbReference type="WBParaSite" id="NBR_0000706101-mRNA-1"/>
    </source>
</evidence>
<protein>
    <submittedName>
        <fullName evidence="3 5">Uncharacterized protein</fullName>
    </submittedName>
</protein>
<reference evidence="5" key="1">
    <citation type="submission" date="2017-02" db="UniProtKB">
        <authorList>
            <consortium name="WormBaseParasite"/>
        </authorList>
    </citation>
    <scope>IDENTIFICATION</scope>
</reference>
<keyword evidence="1" id="KW-1133">Transmembrane helix</keyword>
<dbReference type="OMA" id="HEGRMII"/>
<gene>
    <name evidence="3" type="ORF">NBR_LOCUS7062</name>
</gene>
<feature type="transmembrane region" description="Helical" evidence="1">
    <location>
        <begin position="121"/>
        <end position="144"/>
    </location>
</feature>
<feature type="signal peptide" evidence="2">
    <location>
        <begin position="1"/>
        <end position="19"/>
    </location>
</feature>
<reference evidence="3 4" key="2">
    <citation type="submission" date="2018-11" db="EMBL/GenBank/DDBJ databases">
        <authorList>
            <consortium name="Pathogen Informatics"/>
        </authorList>
    </citation>
    <scope>NUCLEOTIDE SEQUENCE [LARGE SCALE GENOMIC DNA]</scope>
</reference>
<proteinExistence type="predicted"/>
<keyword evidence="2" id="KW-0732">Signal</keyword>
<evidence type="ECO:0000313" key="4">
    <source>
        <dbReference type="Proteomes" id="UP000271162"/>
    </source>
</evidence>
<evidence type="ECO:0000256" key="1">
    <source>
        <dbReference type="SAM" id="Phobius"/>
    </source>
</evidence>
<keyword evidence="4" id="KW-1185">Reference proteome</keyword>
<evidence type="ECO:0000256" key="2">
    <source>
        <dbReference type="SAM" id="SignalP"/>
    </source>
</evidence>
<sequence>MLIWLIVPLAGVSTRPVLLLPIAVNDSTAYGNETLLDAVSSSNTSSTTPTSEPLLTQNVSDNGGFRKAIDPSIFISLRQNDWRDNHQTKMIIWSLESPHHPDFGKNYPRGESHRSTTNSQLMSFLILGSVIGFILYTYLSHVILTRKLNRQLKAAQLRELVHRSAMIMAGSAQQNQLNLVERRRSLINLFKGFKL</sequence>
<evidence type="ECO:0000313" key="3">
    <source>
        <dbReference type="EMBL" id="VDL70651.1"/>
    </source>
</evidence>
<dbReference type="WBParaSite" id="NBR_0000706101-mRNA-1">
    <property type="protein sequence ID" value="NBR_0000706101-mRNA-1"/>
    <property type="gene ID" value="NBR_0000706101"/>
</dbReference>
<keyword evidence="1" id="KW-0472">Membrane</keyword>
<name>A0A0N4XW31_NIPBR</name>
<feature type="chain" id="PRO_5043124933" evidence="2">
    <location>
        <begin position="20"/>
        <end position="195"/>
    </location>
</feature>
<accession>A0A0N4XW31</accession>
<dbReference type="Proteomes" id="UP000271162">
    <property type="component" value="Unassembled WGS sequence"/>
</dbReference>
<keyword evidence="1" id="KW-0812">Transmembrane</keyword>